<dbReference type="Pfam" id="PF12937">
    <property type="entry name" value="F-box-like"/>
    <property type="match status" value="1"/>
</dbReference>
<evidence type="ECO:0000259" key="2">
    <source>
        <dbReference type="PROSITE" id="PS50181"/>
    </source>
</evidence>
<dbReference type="KEGG" id="sla:SERLADRAFT_413627"/>
<proteinExistence type="predicted"/>
<feature type="region of interest" description="Disordered" evidence="1">
    <location>
        <begin position="553"/>
        <end position="687"/>
    </location>
</feature>
<dbReference type="InterPro" id="IPR036047">
    <property type="entry name" value="F-box-like_dom_sf"/>
</dbReference>
<name>F8NNP2_SERL9</name>
<organism>
    <name type="scientific">Serpula lacrymans var. lacrymans (strain S7.9)</name>
    <name type="common">Dry rot fungus</name>
    <dbReference type="NCBI Taxonomy" id="578457"/>
    <lineage>
        <taxon>Eukaryota</taxon>
        <taxon>Fungi</taxon>
        <taxon>Dikarya</taxon>
        <taxon>Basidiomycota</taxon>
        <taxon>Agaricomycotina</taxon>
        <taxon>Agaricomycetes</taxon>
        <taxon>Agaricomycetidae</taxon>
        <taxon>Boletales</taxon>
        <taxon>Coniophorineae</taxon>
        <taxon>Serpulaceae</taxon>
        <taxon>Serpula</taxon>
    </lineage>
</organism>
<dbReference type="InterPro" id="IPR001810">
    <property type="entry name" value="F-box_dom"/>
</dbReference>
<feature type="compositionally biased region" description="Acidic residues" evidence="1">
    <location>
        <begin position="555"/>
        <end position="566"/>
    </location>
</feature>
<dbReference type="OrthoDB" id="550575at2759"/>
<gene>
    <name evidence="3" type="ORF">SERLADRAFT_413627</name>
</gene>
<dbReference type="SUPFAM" id="SSF50998">
    <property type="entry name" value="Quinoprotein alcohol dehydrogenase-like"/>
    <property type="match status" value="1"/>
</dbReference>
<dbReference type="GeneID" id="18813190"/>
<dbReference type="HOGENOM" id="CLU_021592_1_0_1"/>
<dbReference type="SUPFAM" id="SSF81383">
    <property type="entry name" value="F-box domain"/>
    <property type="match status" value="1"/>
</dbReference>
<feature type="compositionally biased region" description="Polar residues" evidence="1">
    <location>
        <begin position="604"/>
        <end position="613"/>
    </location>
</feature>
<sequence>MLHLLPTEIALESLSYLPLHSLCIVPQVSRQWHDIFAANESSIYHKAAVLHHFAPSAVTSLSDSIKSYPERSLIGVKNWKAFCQKRWQVERAWMGRGPSTYKEIKASGHAVHRIKVDERLALVITTFQHGGLYVTDLKSSQVLWSLGQLHVVRNGFLIFNRHDNCKEVWRLSSDYPPDLDPGDLPTPFPPDDQMLRASNQAAHMFSSPTNRGHFKPWSLLQMPEMTRAFRFVYPTLLSTAVNNAYMWDVPTSKLVQSITGIQAVTPDTQSRPLGRINYVEVNDRYAFICGSQQLRVFSKEGGALVFSLSPEHLVQSRQWHVLWPGDAPSPVQDNILAPNPVSLVYPSYSGASAGQNHFGALMAVHVSSSGRDLVALSTYGLLLIIRDFERVVTKEIALADALTQINFNPQSRYRDDFSIYLAFEYGKIGLATRRGIFVLALDSDIHTATSGSAARTPTTSLPLSVCRVVSFDTPKLLPFISCLQITDTGLYFNWEPTPTPSARPENNNENQAPVALQVDVFHDWMNGGAGGGNGEAAVVATTFPEFAGHAHQLDENDEGENGDEGGLDQNIPALEPISPDAGESSLLIGSDSIQAEQAPKVASDVQSESQSAGSPGGVDEGHDVDLSGEMPALASIDDESDSDDGPPDLQLVSDSSDSDEGPQGAEYDGILQDFSDEEDEDEDDEMDDMDEMDDIIAGEAAIELFAHDCLERTRSFAGLVFFVAIHRRNSGAIILVIVLPHCLRIS</sequence>
<dbReference type="SMART" id="SM00256">
    <property type="entry name" value="FBOX"/>
    <property type="match status" value="1"/>
</dbReference>
<dbReference type="PROSITE" id="PS50181">
    <property type="entry name" value="FBOX"/>
    <property type="match status" value="1"/>
</dbReference>
<accession>F8NNP2</accession>
<dbReference type="EMBL" id="GL945431">
    <property type="protein sequence ID" value="EGO27084.1"/>
    <property type="molecule type" value="Genomic_DNA"/>
</dbReference>
<feature type="domain" description="F-box" evidence="2">
    <location>
        <begin position="1"/>
        <end position="47"/>
    </location>
</feature>
<evidence type="ECO:0000256" key="1">
    <source>
        <dbReference type="SAM" id="MobiDB-lite"/>
    </source>
</evidence>
<protein>
    <recommendedName>
        <fullName evidence="2">F-box domain-containing protein</fullName>
    </recommendedName>
</protein>
<dbReference type="Gene3D" id="1.20.1280.50">
    <property type="match status" value="1"/>
</dbReference>
<feature type="compositionally biased region" description="Acidic residues" evidence="1">
    <location>
        <begin position="636"/>
        <end position="646"/>
    </location>
</feature>
<evidence type="ECO:0000313" key="3">
    <source>
        <dbReference type="EMBL" id="EGO27084.1"/>
    </source>
</evidence>
<feature type="compositionally biased region" description="Acidic residues" evidence="1">
    <location>
        <begin position="674"/>
        <end position="687"/>
    </location>
</feature>
<dbReference type="AlphaFoldDB" id="F8NNP2"/>
<dbReference type="RefSeq" id="XP_007315175.1">
    <property type="nucleotide sequence ID" value="XM_007315113.1"/>
</dbReference>
<dbReference type="InterPro" id="IPR011047">
    <property type="entry name" value="Quinoprotein_ADH-like_sf"/>
</dbReference>
<reference evidence="3" key="1">
    <citation type="submission" date="2011-04" db="EMBL/GenBank/DDBJ databases">
        <title>Evolution of plant cell wall degrading machinery underlies the functional diversity of forest fungi.</title>
        <authorList>
            <consortium name="US DOE Joint Genome Institute (JGI-PGF)"/>
            <person name="Eastwood D.C."/>
            <person name="Floudas D."/>
            <person name="Binder M."/>
            <person name="Majcherczyk A."/>
            <person name="Schneider P."/>
            <person name="Aerts A."/>
            <person name="Asiegbu F.O."/>
            <person name="Baker S.E."/>
            <person name="Barry K."/>
            <person name="Bendiksby M."/>
            <person name="Blumentritt M."/>
            <person name="Coutinho P.M."/>
            <person name="Cullen D."/>
            <person name="Cullen D."/>
            <person name="Gathman A."/>
            <person name="Goodell B."/>
            <person name="Henrissat B."/>
            <person name="Ihrmark K."/>
            <person name="Kauserud H."/>
            <person name="Kohler A."/>
            <person name="LaButti K."/>
            <person name="Lapidus A."/>
            <person name="Lavin J.L."/>
            <person name="Lee Y.-H."/>
            <person name="Lindquist E."/>
            <person name="Lilly W."/>
            <person name="Lucas S."/>
            <person name="Morin E."/>
            <person name="Murat C."/>
            <person name="Oguiza J.A."/>
            <person name="Park J."/>
            <person name="Pisabarro A.G."/>
            <person name="Riley R."/>
            <person name="Rosling A."/>
            <person name="Salamov A."/>
            <person name="Schmidt O."/>
            <person name="Schmutz J."/>
            <person name="Skrede I."/>
            <person name="Stenlid J."/>
            <person name="Wiebenga A."/>
            <person name="Xie X."/>
            <person name="Kues U."/>
            <person name="Hibbett D.S."/>
            <person name="Hoffmeister D."/>
            <person name="Hogberg N."/>
            <person name="Martin F."/>
            <person name="Grigoriev I.V."/>
            <person name="Watkinson S.C."/>
        </authorList>
    </citation>
    <scope>NUCLEOTIDE SEQUENCE</scope>
    <source>
        <strain evidence="3">S7.9</strain>
    </source>
</reference>
<dbReference type="Proteomes" id="UP000008064">
    <property type="component" value="Unassembled WGS sequence"/>
</dbReference>